<dbReference type="Gene3D" id="6.20.50.160">
    <property type="match status" value="1"/>
</dbReference>
<evidence type="ECO:0000259" key="8">
    <source>
        <dbReference type="SMART" id="SM01359"/>
    </source>
</evidence>
<dbReference type="InterPro" id="IPR041555">
    <property type="entry name" value="MG3"/>
</dbReference>
<dbReference type="InterPro" id="IPR014756">
    <property type="entry name" value="Ig_E-set"/>
</dbReference>
<sequence length="1467" mass="162601">MAKGELVLFLLLLAVGANKAQNSYFITFPKTLIPGSNLDISIDILKDNITVPVEATIERSFYNLSTYEYDIIPLQTVSGNFYKGETGTLSLPIKPDIECQYCTLRIRGRGALQFEDSAYVDVNSQTVSVLIQTDKAIYRPSQTVLYRALAVYTDLTLYKGQFNIEIRDPNQNKIKVLLGLEGASGVVEGSFDLSDQTLLGTWSVTVTLEVDTELVSVNNFKIWYCSYSDLPMFEVTVELPPYGLVDDTVLTGKVKAKYTFGQPVIGMVELHVGQNVLLRPDTCVDSAVKTTQISFEVNGESSFTIPKEDLQRSVNVFDGSDIRVTAFVTETTTGIRLNGSSVVKFYRNEFQVKFLDKTPNVFKPGLPYTAFIQVFSPDQMPPPGSNNVISAYTSVTYTETVPDQELYGTLKFTGTYPFPGQNLTLPASGLLPIDIDVPKNATSINIKVTFGSVSVTKNVYRTYSKSLNYIQLSLLDKNVKVCDDVRVNVVGTEPLRKLTYEVLSRGSILNTGRLDGKGDKEFTFTLNVTSSMAPTAHLVVYYDRNNDEIVADSLAFNVDGLFDNKVSIAFGTNETQPGDEVDVVLTADPKSRVHILAIDQSVLLLKIGNDITPEKVKSQLSSHDSHGPVTTLITRFSRIIHNSHQTIRTVHSQLSSYNSHGPFKTLITRFSRLMQDSYGALSSDDSILEDYVEDSQGASSNLQVVEKVRQFFPETWIWNSSEIGSDGKAILKTTVPDTITSWVASAFATNMLTGLGVAPTTSMLRVFKSFFVSLNYPRSVVRNEQFVVQATVFNYLREDLTVKVTLKNQEKFKSVKISKDGTESLVTGNQEIFVTVKTDKQAVAYFPILATTLGLVDIEVTAQTTIAADGVSRQIVVKPEGAPVNYNVPVFVNLQNTSSQLFERNISFTLPASVVDGSENSRVKATGDLIGSSLSSLTSLITLPTGCGEQVMVKLAPVLHVSQYLNASGQLTDVLKREILESLEEGYQRILTYKRYDNGFSPFGNYDKSGSTWLTAFTSRILSEAREYIYVDPFLLIRSNKWMIDRQNLDGSFNEFGKILDRNTQGTGTGPSLTAFVLLSLLEAKDLFIQPSCPTVYVCRDFYLWGNATMKAQSNLENLVASNAIEEKFSLAVVSYALSKAKSPAAKRVFDKLLAFSKNEGNILYWQANSTVTDAVQARYGQWRPPRIQARPIDILITSYAILTFTELGRLDEALPAVRWLTAQRNAQGGFSSTQDTVVGLQALSSYASKSLRPDTQLNIQVTGPSVLAAFNVTRDNALSLQIKQLSGAPKEFVIGATGNGIALVDIDYRFNVNEELATPSFDVNTILLDDKLDLFNLMICTKYVWLLQRETGMVVQEISIPSGFKPDLSSLGAVAGLRRSERQGDVVAIYFDKIGSTSLCYSVKMIRESKVARSQPSYVRTFGYYDPGRWALSKIIYHRIYSRIKTHTRRQFTRSNVLQISRHICV</sequence>
<feature type="domain" description="Alpha-macroglobulin receptor-binding" evidence="10">
    <location>
        <begin position="1352"/>
        <end position="1436"/>
    </location>
</feature>
<dbReference type="SMART" id="SM01359">
    <property type="entry name" value="A2M_N_2"/>
    <property type="match status" value="1"/>
</dbReference>
<dbReference type="InterPro" id="IPR050473">
    <property type="entry name" value="A2M/Complement_sys"/>
</dbReference>
<feature type="domain" description="Alpha-2-macroglobulin" evidence="9">
    <location>
        <begin position="715"/>
        <end position="806"/>
    </location>
</feature>
<dbReference type="Gene3D" id="2.60.120.1540">
    <property type="match status" value="1"/>
</dbReference>
<dbReference type="Gene3D" id="2.60.40.10">
    <property type="entry name" value="Immunoglobulins"/>
    <property type="match status" value="2"/>
</dbReference>
<organism evidence="11 12">
    <name type="scientific">Lymnaea stagnalis</name>
    <name type="common">Great pond snail</name>
    <name type="synonym">Helix stagnalis</name>
    <dbReference type="NCBI Taxonomy" id="6523"/>
    <lineage>
        <taxon>Eukaryota</taxon>
        <taxon>Metazoa</taxon>
        <taxon>Spiralia</taxon>
        <taxon>Lophotrochozoa</taxon>
        <taxon>Mollusca</taxon>
        <taxon>Gastropoda</taxon>
        <taxon>Heterobranchia</taxon>
        <taxon>Euthyneura</taxon>
        <taxon>Panpulmonata</taxon>
        <taxon>Hygrophila</taxon>
        <taxon>Lymnaeoidea</taxon>
        <taxon>Lymnaeidae</taxon>
        <taxon>Lymnaea</taxon>
    </lineage>
</organism>
<dbReference type="Gene3D" id="2.20.130.20">
    <property type="match status" value="1"/>
</dbReference>
<comment type="caution">
    <text evidence="11">The sequence shown here is derived from an EMBL/GenBank/DDBJ whole genome shotgun (WGS) entry which is preliminary data.</text>
</comment>
<evidence type="ECO:0000256" key="6">
    <source>
        <dbReference type="ARBA" id="ARBA00023157"/>
    </source>
</evidence>
<protein>
    <submittedName>
        <fullName evidence="11">Uncharacterized protein</fullName>
    </submittedName>
</protein>
<dbReference type="PANTHER" id="PTHR11412:SF136">
    <property type="entry name" value="CD109 ANTIGEN"/>
    <property type="match status" value="1"/>
</dbReference>
<dbReference type="InterPro" id="IPR011626">
    <property type="entry name" value="Alpha-macroglobulin_TED"/>
</dbReference>
<evidence type="ECO:0000256" key="2">
    <source>
        <dbReference type="ARBA" id="ARBA00022690"/>
    </source>
</evidence>
<keyword evidence="12" id="KW-1185">Reference proteome</keyword>
<keyword evidence="6" id="KW-1015">Disulfide bond</keyword>
<dbReference type="PANTHER" id="PTHR11412">
    <property type="entry name" value="MACROGLOBULIN / COMPLEMENT"/>
    <property type="match status" value="1"/>
</dbReference>
<dbReference type="InterPro" id="IPR009048">
    <property type="entry name" value="A-macroglobulin_rcpt-bd"/>
</dbReference>
<dbReference type="Proteomes" id="UP001497497">
    <property type="component" value="Unassembled WGS sequence"/>
</dbReference>
<dbReference type="SUPFAM" id="SSF81296">
    <property type="entry name" value="E set domains"/>
    <property type="match status" value="1"/>
</dbReference>
<dbReference type="SMART" id="SM01419">
    <property type="entry name" value="Thiol-ester_cl"/>
    <property type="match status" value="1"/>
</dbReference>
<dbReference type="Gene3D" id="2.60.40.690">
    <property type="entry name" value="Alpha-macroglobulin, receptor-binding domain"/>
    <property type="match status" value="1"/>
</dbReference>
<reference evidence="11 12" key="1">
    <citation type="submission" date="2024-04" db="EMBL/GenBank/DDBJ databases">
        <authorList>
            <consortium name="Genoscope - CEA"/>
            <person name="William W."/>
        </authorList>
    </citation>
    <scope>NUCLEOTIDE SEQUENCE [LARGE SCALE GENOMIC DNA]</scope>
</reference>
<proteinExistence type="inferred from homology"/>
<dbReference type="InterPro" id="IPR002890">
    <property type="entry name" value="MG2"/>
</dbReference>
<feature type="signal peptide" evidence="7">
    <location>
        <begin position="1"/>
        <end position="20"/>
    </location>
</feature>
<evidence type="ECO:0000313" key="11">
    <source>
        <dbReference type="EMBL" id="CAL1532265.1"/>
    </source>
</evidence>
<dbReference type="InterPro" id="IPR001599">
    <property type="entry name" value="Macroglobln_a2"/>
</dbReference>
<evidence type="ECO:0000256" key="3">
    <source>
        <dbReference type="ARBA" id="ARBA00022729"/>
    </source>
</evidence>
<evidence type="ECO:0000259" key="9">
    <source>
        <dbReference type="SMART" id="SM01360"/>
    </source>
</evidence>
<name>A0AAV2HED1_LYMST</name>
<evidence type="ECO:0000256" key="1">
    <source>
        <dbReference type="ARBA" id="ARBA00010952"/>
    </source>
</evidence>
<dbReference type="SUPFAM" id="SSF48239">
    <property type="entry name" value="Terpenoid cyclases/Protein prenyltransferases"/>
    <property type="match status" value="1"/>
</dbReference>
<feature type="chain" id="PRO_5043808120" evidence="7">
    <location>
        <begin position="21"/>
        <end position="1467"/>
    </location>
</feature>
<keyword evidence="2" id="KW-0646">Protease inhibitor</keyword>
<dbReference type="Pfam" id="PF00207">
    <property type="entry name" value="A2M"/>
    <property type="match status" value="1"/>
</dbReference>
<dbReference type="Pfam" id="PF07678">
    <property type="entry name" value="TED_complement"/>
    <property type="match status" value="1"/>
</dbReference>
<keyword evidence="4" id="KW-0722">Serine protease inhibitor</keyword>
<dbReference type="Gene3D" id="1.50.10.20">
    <property type="match status" value="1"/>
</dbReference>
<dbReference type="Pfam" id="PF07677">
    <property type="entry name" value="A2M_recep"/>
    <property type="match status" value="1"/>
</dbReference>
<dbReference type="InterPro" id="IPR008930">
    <property type="entry name" value="Terpenoid_cyclase/PrenylTrfase"/>
</dbReference>
<evidence type="ECO:0000256" key="5">
    <source>
        <dbReference type="ARBA" id="ARBA00022966"/>
    </source>
</evidence>
<dbReference type="SUPFAM" id="SSF49410">
    <property type="entry name" value="Alpha-macroglobulin receptor domain"/>
    <property type="match status" value="1"/>
</dbReference>
<dbReference type="SMART" id="SM01361">
    <property type="entry name" value="A2M_recep"/>
    <property type="match status" value="1"/>
</dbReference>
<dbReference type="GO" id="GO:0004867">
    <property type="term" value="F:serine-type endopeptidase inhibitor activity"/>
    <property type="evidence" value="ECO:0007669"/>
    <property type="project" value="UniProtKB-KW"/>
</dbReference>
<dbReference type="GO" id="GO:0005615">
    <property type="term" value="C:extracellular space"/>
    <property type="evidence" value="ECO:0007669"/>
    <property type="project" value="InterPro"/>
</dbReference>
<dbReference type="InterPro" id="IPR019742">
    <property type="entry name" value="MacrogloblnA2_CS"/>
</dbReference>
<evidence type="ECO:0000313" key="12">
    <source>
        <dbReference type="Proteomes" id="UP001497497"/>
    </source>
</evidence>
<accession>A0AAV2HED1</accession>
<dbReference type="Pfam" id="PF01835">
    <property type="entry name" value="MG2"/>
    <property type="match status" value="1"/>
</dbReference>
<dbReference type="PROSITE" id="PS00477">
    <property type="entry name" value="ALPHA_2_MACROGLOBULIN"/>
    <property type="match status" value="1"/>
</dbReference>
<keyword evidence="5" id="KW-0882">Thioester bond</keyword>
<dbReference type="InterPro" id="IPR047565">
    <property type="entry name" value="Alpha-macroglob_thiol-ester_cl"/>
</dbReference>
<dbReference type="Gene3D" id="2.60.40.1930">
    <property type="match status" value="2"/>
</dbReference>
<dbReference type="Gene3D" id="2.60.40.1940">
    <property type="match status" value="1"/>
</dbReference>
<evidence type="ECO:0000256" key="7">
    <source>
        <dbReference type="SAM" id="SignalP"/>
    </source>
</evidence>
<comment type="similarity">
    <text evidence="1">Belongs to the protease inhibitor I39 (alpha-2-macroglobulin) family.</text>
</comment>
<dbReference type="InterPro" id="IPR011625">
    <property type="entry name" value="A2M_N_BRD"/>
</dbReference>
<dbReference type="InterPro" id="IPR036595">
    <property type="entry name" value="A-macroglobulin_rcpt-bd_sf"/>
</dbReference>
<evidence type="ECO:0000256" key="4">
    <source>
        <dbReference type="ARBA" id="ARBA00022900"/>
    </source>
</evidence>
<feature type="domain" description="Alpha-2-macroglobulin bait region" evidence="8">
    <location>
        <begin position="470"/>
        <end position="605"/>
    </location>
</feature>
<keyword evidence="3 7" id="KW-0732">Signal</keyword>
<dbReference type="InterPro" id="IPR013783">
    <property type="entry name" value="Ig-like_fold"/>
</dbReference>
<dbReference type="SMART" id="SM01360">
    <property type="entry name" value="A2M"/>
    <property type="match status" value="1"/>
</dbReference>
<dbReference type="EMBL" id="CAXITT010000112">
    <property type="protein sequence ID" value="CAL1532265.1"/>
    <property type="molecule type" value="Genomic_DNA"/>
</dbReference>
<dbReference type="Pfam" id="PF07703">
    <property type="entry name" value="A2M_BRD"/>
    <property type="match status" value="1"/>
</dbReference>
<gene>
    <name evidence="11" type="ORF">GSLYS_00006344001</name>
</gene>
<dbReference type="Pfam" id="PF17791">
    <property type="entry name" value="MG3"/>
    <property type="match status" value="1"/>
</dbReference>
<evidence type="ECO:0000259" key="10">
    <source>
        <dbReference type="SMART" id="SM01361"/>
    </source>
</evidence>